<name>A0A7Z1AUW8_9PSEU</name>
<protein>
    <submittedName>
        <fullName evidence="1">Uncharacterized protein</fullName>
    </submittedName>
</protein>
<sequence>MAKRVLTGCGNCKRCTNSAVGELGRRQGKLLANIATVGGVALIQAFTRNCRGCGHKLRLHARR</sequence>
<gene>
    <name evidence="1" type="ORF">BLA60_31765</name>
</gene>
<dbReference type="OrthoDB" id="3696479at2"/>
<evidence type="ECO:0000313" key="2">
    <source>
        <dbReference type="Proteomes" id="UP000185696"/>
    </source>
</evidence>
<dbReference type="AlphaFoldDB" id="A0A7Z1AUW8"/>
<evidence type="ECO:0000313" key="1">
    <source>
        <dbReference type="EMBL" id="OLF06544.1"/>
    </source>
</evidence>
<dbReference type="Proteomes" id="UP000185696">
    <property type="component" value="Unassembled WGS sequence"/>
</dbReference>
<reference evidence="1 2" key="1">
    <citation type="submission" date="2016-12" db="EMBL/GenBank/DDBJ databases">
        <title>The draft genome sequence of Actinophytocola xinjiangensis.</title>
        <authorList>
            <person name="Wang W."/>
            <person name="Yuan L."/>
        </authorList>
    </citation>
    <scope>NUCLEOTIDE SEQUENCE [LARGE SCALE GENOMIC DNA]</scope>
    <source>
        <strain evidence="1 2">CGMCC 4.4663</strain>
    </source>
</reference>
<accession>A0A7Z1AUW8</accession>
<dbReference type="EMBL" id="MSIF01000021">
    <property type="protein sequence ID" value="OLF06544.1"/>
    <property type="molecule type" value="Genomic_DNA"/>
</dbReference>
<keyword evidence="2" id="KW-1185">Reference proteome</keyword>
<comment type="caution">
    <text evidence="1">The sequence shown here is derived from an EMBL/GenBank/DDBJ whole genome shotgun (WGS) entry which is preliminary data.</text>
</comment>
<organism evidence="1 2">
    <name type="scientific">Actinophytocola xinjiangensis</name>
    <dbReference type="NCBI Taxonomy" id="485602"/>
    <lineage>
        <taxon>Bacteria</taxon>
        <taxon>Bacillati</taxon>
        <taxon>Actinomycetota</taxon>
        <taxon>Actinomycetes</taxon>
        <taxon>Pseudonocardiales</taxon>
        <taxon>Pseudonocardiaceae</taxon>
    </lineage>
</organism>
<dbReference type="RefSeq" id="WP_075136725.1">
    <property type="nucleotide sequence ID" value="NZ_MSIF01000021.1"/>
</dbReference>
<proteinExistence type="predicted"/>